<dbReference type="STRING" id="472759.Nhal_2892"/>
<proteinExistence type="predicted"/>
<gene>
    <name evidence="2" type="ordered locus">Nhal_2892</name>
</gene>
<dbReference type="HOGENOM" id="CLU_3027681_0_0_6"/>
<protein>
    <submittedName>
        <fullName evidence="2">Uncharacterized protein</fullName>
    </submittedName>
</protein>
<dbReference type="KEGG" id="nhl:Nhal_2892"/>
<accession>D5BY44</accession>
<reference evidence="3" key="1">
    <citation type="submission" date="2010-04" db="EMBL/GenBank/DDBJ databases">
        <title>Complete genome sequence of Nitrosococcus halophilus Nc4, a salt-adapted, aerobic obligate ammonia-oxidizing sulfur purple bacterium.</title>
        <authorList>
            <consortium name="US DOE Joint Genome Institute"/>
            <person name="Campbell M.A."/>
            <person name="Malfatti S.A."/>
            <person name="Chain P.S.G."/>
            <person name="Heidelberg J.F."/>
            <person name="Ward B.B."/>
            <person name="Klotz M.G."/>
        </authorList>
    </citation>
    <scope>NUCLEOTIDE SEQUENCE [LARGE SCALE GENOMIC DNA]</scope>
    <source>
        <strain evidence="3">Nc4</strain>
    </source>
</reference>
<organism evidence="2 3">
    <name type="scientific">Nitrosococcus halophilus (strain Nc4)</name>
    <dbReference type="NCBI Taxonomy" id="472759"/>
    <lineage>
        <taxon>Bacteria</taxon>
        <taxon>Pseudomonadati</taxon>
        <taxon>Pseudomonadota</taxon>
        <taxon>Gammaproteobacteria</taxon>
        <taxon>Chromatiales</taxon>
        <taxon>Chromatiaceae</taxon>
        <taxon>Nitrosococcus</taxon>
    </lineage>
</organism>
<evidence type="ECO:0000256" key="1">
    <source>
        <dbReference type="SAM" id="MobiDB-lite"/>
    </source>
</evidence>
<dbReference type="EMBL" id="CP001798">
    <property type="protein sequence ID" value="ADE15955.1"/>
    <property type="molecule type" value="Genomic_DNA"/>
</dbReference>
<name>D5BY44_NITHN</name>
<keyword evidence="3" id="KW-1185">Reference proteome</keyword>
<dbReference type="Proteomes" id="UP000001844">
    <property type="component" value="Chromosome"/>
</dbReference>
<dbReference type="AlphaFoldDB" id="D5BY44"/>
<evidence type="ECO:0000313" key="2">
    <source>
        <dbReference type="EMBL" id="ADE15955.1"/>
    </source>
</evidence>
<evidence type="ECO:0000313" key="3">
    <source>
        <dbReference type="Proteomes" id="UP000001844"/>
    </source>
</evidence>
<sequence length="60" mass="6718">MLFQRQIGAMISLLTEPRVGRTRSESAWSGKNPEAKVNSSPRTAKKREFVGLMEILNGQN</sequence>
<feature type="region of interest" description="Disordered" evidence="1">
    <location>
        <begin position="21"/>
        <end position="43"/>
    </location>
</feature>